<evidence type="ECO:0000313" key="3">
    <source>
        <dbReference type="Proteomes" id="UP001251528"/>
    </source>
</evidence>
<protein>
    <recommendedName>
        <fullName evidence="4">Myb-like domain-containing protein</fullName>
    </recommendedName>
</protein>
<feature type="region of interest" description="Disordered" evidence="1">
    <location>
        <begin position="1"/>
        <end position="70"/>
    </location>
</feature>
<feature type="compositionally biased region" description="Basic and acidic residues" evidence="1">
    <location>
        <begin position="33"/>
        <end position="50"/>
    </location>
</feature>
<feature type="region of interest" description="Disordered" evidence="1">
    <location>
        <begin position="558"/>
        <end position="577"/>
    </location>
</feature>
<feature type="region of interest" description="Disordered" evidence="1">
    <location>
        <begin position="436"/>
        <end position="532"/>
    </location>
</feature>
<comment type="caution">
    <text evidence="2">The sequence shown here is derived from an EMBL/GenBank/DDBJ whole genome shotgun (WGS) entry which is preliminary data.</text>
</comment>
<proteinExistence type="predicted"/>
<dbReference type="EMBL" id="JASWJB010000320">
    <property type="protein sequence ID" value="KAK2591629.1"/>
    <property type="molecule type" value="Genomic_DNA"/>
</dbReference>
<feature type="region of interest" description="Disordered" evidence="1">
    <location>
        <begin position="352"/>
        <end position="396"/>
    </location>
</feature>
<feature type="compositionally biased region" description="Low complexity" evidence="1">
    <location>
        <begin position="519"/>
        <end position="532"/>
    </location>
</feature>
<dbReference type="AlphaFoldDB" id="A0AAJ0FTZ5"/>
<accession>A0AAJ0FTZ5</accession>
<feature type="compositionally biased region" description="Basic and acidic residues" evidence="1">
    <location>
        <begin position="381"/>
        <end position="392"/>
    </location>
</feature>
<dbReference type="Proteomes" id="UP001251528">
    <property type="component" value="Unassembled WGS sequence"/>
</dbReference>
<evidence type="ECO:0008006" key="4">
    <source>
        <dbReference type="Google" id="ProtNLM"/>
    </source>
</evidence>
<evidence type="ECO:0000313" key="2">
    <source>
        <dbReference type="EMBL" id="KAK2591629.1"/>
    </source>
</evidence>
<organism evidence="2 3">
    <name type="scientific">Conoideocrella luteorostrata</name>
    <dbReference type="NCBI Taxonomy" id="1105319"/>
    <lineage>
        <taxon>Eukaryota</taxon>
        <taxon>Fungi</taxon>
        <taxon>Dikarya</taxon>
        <taxon>Ascomycota</taxon>
        <taxon>Pezizomycotina</taxon>
        <taxon>Sordariomycetes</taxon>
        <taxon>Hypocreomycetidae</taxon>
        <taxon>Hypocreales</taxon>
        <taxon>Clavicipitaceae</taxon>
        <taxon>Conoideocrella</taxon>
    </lineage>
</organism>
<evidence type="ECO:0000256" key="1">
    <source>
        <dbReference type="SAM" id="MobiDB-lite"/>
    </source>
</evidence>
<keyword evidence="3" id="KW-1185">Reference proteome</keyword>
<name>A0AAJ0FTZ5_9HYPO</name>
<reference evidence="2" key="1">
    <citation type="submission" date="2023-06" db="EMBL/GenBank/DDBJ databases">
        <title>Conoideocrella luteorostrata (Hypocreales: Clavicipitaceae), a potential biocontrol fungus for elongate hemlock scale in United States Christmas tree production areas.</title>
        <authorList>
            <person name="Barrett H."/>
            <person name="Lovett B."/>
            <person name="Macias A.M."/>
            <person name="Stajich J.E."/>
            <person name="Kasson M.T."/>
        </authorList>
    </citation>
    <scope>NUCLEOTIDE SEQUENCE</scope>
    <source>
        <strain evidence="2">ARSEF 14590</strain>
    </source>
</reference>
<gene>
    <name evidence="2" type="ORF">QQS21_010671</name>
</gene>
<sequence length="682" mass="76343">MSGSITAEPAPRRGAPKSHRHASVSSIPTVPGGHDDSNSDYSGSDHEHEPPVSQDVVMSDQQPVSQEDQEDRWTVVRSLLPDFVQAMNEFKLRLENGDYEKKAFAIILQTRRGAFQSFFEAFAESEDSTFINFSWLQELRERTGADTSSVISASIRANLIVVLDRILDIKDQLRSRNSDSADKPNNPDILKVLKCLDDDLPRLLSPPWGSFRRYDLALAIRACYSIELLAGQSKRADVGEVIARVFCLATNSTDYPHLFTKGPFKSLTGDGQVEESDPELCHKISIITEHVFSTAFRDKRNYGLDELRAEYPLRSLLDKIWKWCLDSYIAAAVPEEPSESAAVRDSIESWKDDFEDAPETQESVPESVSDNEPTIRPPVGIEKKQSYVDRGGDSNVQSFRGLQQQHAAPPPDAPSDYASIADSILLSDRPISTHKFESGRFGQKRSGSVSVSASDEDEDEVFQTDGRNIDPDRRRAQIKASNPLPNHSKRQRLPSHQPTSNMPPLDHPASDTSRRTPYNNSASPPAPLSSQANFANIKTKVADAQARARYRAIDKNSYLSSAPSSSRRNEAFMSRQRQSWSETDTNLLIELIAKHRAKWSIIEQRHNSDFQYPRNQQAYRDKARLLKVEFLIADVVLPPCFDLVALGRKETDKLVSMGKNPLRKENDIDAHGKAINTDIPAS</sequence>
<feature type="compositionally biased region" description="Polar residues" evidence="1">
    <location>
        <begin position="360"/>
        <end position="372"/>
    </location>
</feature>